<dbReference type="InterPro" id="IPR007048">
    <property type="entry name" value="IraD/Gp25-like"/>
</dbReference>
<name>A0A158IQ61_9BURK</name>
<gene>
    <name evidence="2" type="ORF">AWB68_02886</name>
</gene>
<keyword evidence="3" id="KW-1185">Reference proteome</keyword>
<evidence type="ECO:0000313" key="2">
    <source>
        <dbReference type="EMBL" id="SAL58329.1"/>
    </source>
</evidence>
<dbReference type="AlphaFoldDB" id="A0A158IQ61"/>
<dbReference type="RefSeq" id="WP_087645025.1">
    <property type="nucleotide sequence ID" value="NZ_FCON02000026.1"/>
</dbReference>
<dbReference type="SUPFAM" id="SSF160719">
    <property type="entry name" value="gpW/gp25-like"/>
    <property type="match status" value="1"/>
</dbReference>
<dbReference type="OrthoDB" id="9802846at2"/>
<dbReference type="Proteomes" id="UP000054770">
    <property type="component" value="Unassembled WGS sequence"/>
</dbReference>
<reference evidence="2" key="1">
    <citation type="submission" date="2016-01" db="EMBL/GenBank/DDBJ databases">
        <authorList>
            <person name="Peeters C."/>
        </authorList>
    </citation>
    <scope>NUCLEOTIDE SEQUENCE [LARGE SCALE GENOMIC DNA]</scope>
    <source>
        <strain evidence="2">LMG 22940</strain>
    </source>
</reference>
<feature type="domain" description="IraD/Gp25-like" evidence="1">
    <location>
        <begin position="21"/>
        <end position="107"/>
    </location>
</feature>
<comment type="caution">
    <text evidence="2">The sequence shown here is derived from an EMBL/GenBank/DDBJ whole genome shotgun (WGS) entry which is preliminary data.</text>
</comment>
<accession>A0A158IQ61</accession>
<dbReference type="EMBL" id="FCON02000026">
    <property type="protein sequence ID" value="SAL58329.1"/>
    <property type="molecule type" value="Genomic_DNA"/>
</dbReference>
<evidence type="ECO:0000313" key="3">
    <source>
        <dbReference type="Proteomes" id="UP000054770"/>
    </source>
</evidence>
<proteinExistence type="predicted"/>
<sequence length="120" mass="12811">MNLGFPYQFDGCGRTAQAVDADYIRGLIELVLFTSPGERVNRPDFGCGLLQQVFAPNSDSAAAALQFLVQGALQKWLGDLIVVEGVAVDALEATLAVSVQYVVRDTQAREVQTFTTGASA</sequence>
<evidence type="ECO:0000259" key="1">
    <source>
        <dbReference type="Pfam" id="PF04965"/>
    </source>
</evidence>
<dbReference type="Gene3D" id="3.10.450.40">
    <property type="match status" value="1"/>
</dbReference>
<protein>
    <submittedName>
        <fullName evidence="2">Gene 25-like lysozyme</fullName>
    </submittedName>
</protein>
<dbReference type="Pfam" id="PF04965">
    <property type="entry name" value="GPW_gp25"/>
    <property type="match status" value="1"/>
</dbReference>
<organism evidence="2 3">
    <name type="scientific">Caballeronia choica</name>
    <dbReference type="NCBI Taxonomy" id="326476"/>
    <lineage>
        <taxon>Bacteria</taxon>
        <taxon>Pseudomonadati</taxon>
        <taxon>Pseudomonadota</taxon>
        <taxon>Betaproteobacteria</taxon>
        <taxon>Burkholderiales</taxon>
        <taxon>Burkholderiaceae</taxon>
        <taxon>Caballeronia</taxon>
    </lineage>
</organism>